<organism evidence="1 2">
    <name type="scientific">Thermodesulfovibrio yellowstonii</name>
    <dbReference type="NCBI Taxonomy" id="28262"/>
    <lineage>
        <taxon>Bacteria</taxon>
        <taxon>Pseudomonadati</taxon>
        <taxon>Nitrospirota</taxon>
        <taxon>Thermodesulfovibrionia</taxon>
        <taxon>Thermodesulfovibrionales</taxon>
        <taxon>Thermodesulfovibrionaceae</taxon>
        <taxon>Thermodesulfovibrio</taxon>
    </lineage>
</organism>
<sequence>MREKEKLEVKVIERKIFLFSTLFFLLIAFYCNSSAQSPIEEKNKFNLFAQETIDFNELMQKYKESIITIDEANIKTEEILGIPVITSRPADTPEKEIKRRRDILNMQYGQAKQRFEDLENQEEEPQIVEAIPVEGYIVINGGEKRFYDSSHIEKELFYRIKETFVGNILVVRKYNTYKKEFEKNKEYELDSLSTNIKVENFYGKTCIKWSYFVPKFCTRYANFIHYEINKGEIYPNFYSGVVGIDQLEKDQLEIVANTPEIIFYTKDGLHYSDSTKVGCTSGRWKLTNHELEKLLNIGSFKITKNIGNVDKSSSCITGSTITLYLKVKKDEPEKCKEPKSVNIEILSPSEGERYIFTEQNPGTLTLELRAKTTPVKYEESIEWEIPEMEGSHKVFQPSSGLSKPKGPTVKVTYNGLPTHSESFGKQKVKARLNIDGCSLEKTREILIFYPRDEKNNPQGRYPNWFYYWKQTPAAMPFGQNVRLAFHCDSIPIDKCVCLHGGVVGQYNPYYSEHKTINVCDLNKNLEPQDRQNFTIRLPAIKLSIPSTLTSRNFLTYTHIDTFAVIIMHEFTHFNNALTFWTDGYNPEKDKDGDTLPDHIEAELGLNPEEKLSHWKDTLQGTDDEELLTLEATYDYPSGKFDKYDWGKPGKNWK</sequence>
<dbReference type="EMBL" id="BSDX01000001">
    <property type="protein sequence ID" value="GLI52996.1"/>
    <property type="molecule type" value="Genomic_DNA"/>
</dbReference>
<evidence type="ECO:0000313" key="2">
    <source>
        <dbReference type="Proteomes" id="UP001144297"/>
    </source>
</evidence>
<comment type="caution">
    <text evidence="1">The sequence shown here is derived from an EMBL/GenBank/DDBJ whole genome shotgun (WGS) entry which is preliminary data.</text>
</comment>
<dbReference type="Proteomes" id="UP001144297">
    <property type="component" value="Unassembled WGS sequence"/>
</dbReference>
<evidence type="ECO:0000313" key="1">
    <source>
        <dbReference type="EMBL" id="GLI52996.1"/>
    </source>
</evidence>
<dbReference type="AlphaFoldDB" id="A0A9W6LJA0"/>
<keyword evidence="2" id="KW-1185">Reference proteome</keyword>
<gene>
    <name evidence="1" type="ORF">TISLANDTSLP1_06890</name>
</gene>
<name>A0A9W6LJA0_9BACT</name>
<protein>
    <submittedName>
        <fullName evidence="1">Uncharacterized protein</fullName>
    </submittedName>
</protein>
<reference evidence="1" key="1">
    <citation type="submission" date="2022-12" db="EMBL/GenBank/DDBJ databases">
        <title>Reference genome sequencing for broad-spectrum identification of bacterial and archaeal isolates by mass spectrometry.</title>
        <authorList>
            <person name="Sekiguchi Y."/>
            <person name="Tourlousse D.M."/>
        </authorList>
    </citation>
    <scope>NUCLEOTIDE SEQUENCE</scope>
    <source>
        <strain evidence="1">TSL-P1</strain>
    </source>
</reference>
<accession>A0A9W6LJA0</accession>
<proteinExistence type="predicted"/>